<gene>
    <name evidence="1" type="ORF">BECKTC1821D_GA0114238_10985</name>
</gene>
<reference evidence="1" key="1">
    <citation type="submission" date="2019-02" db="EMBL/GenBank/DDBJ databases">
        <authorList>
            <person name="Gruber-Vodicka R. H."/>
            <person name="Seah K. B. B."/>
        </authorList>
    </citation>
    <scope>NUCLEOTIDE SEQUENCE</scope>
    <source>
        <strain evidence="1">BECK_BZ123</strain>
    </source>
</reference>
<organism evidence="1">
    <name type="scientific">Candidatus Kentrum sp. TC</name>
    <dbReference type="NCBI Taxonomy" id="2126339"/>
    <lineage>
        <taxon>Bacteria</taxon>
        <taxon>Pseudomonadati</taxon>
        <taxon>Pseudomonadota</taxon>
        <taxon>Gammaproteobacteria</taxon>
        <taxon>Candidatus Kentrum</taxon>
    </lineage>
</organism>
<accession>A0A450Z950</accession>
<dbReference type="AlphaFoldDB" id="A0A450Z950"/>
<name>A0A450Z950_9GAMM</name>
<evidence type="ECO:0000313" key="1">
    <source>
        <dbReference type="EMBL" id="VFK50282.1"/>
    </source>
</evidence>
<dbReference type="EMBL" id="CAADFS010000098">
    <property type="protein sequence ID" value="VFK50282.1"/>
    <property type="molecule type" value="Genomic_DNA"/>
</dbReference>
<sequence>MILLSSIIETFETQLLTQYHDSILPSHIKDLGTHAELSHHLHPLMLAEYTESSYSIRAGIVTVLTTNTMKVNNAWNTNSKRERLPSVSY</sequence>
<proteinExistence type="predicted"/>
<protein>
    <submittedName>
        <fullName evidence="1">Uncharacterized protein</fullName>
    </submittedName>
</protein>